<feature type="repeat" description="ANK" evidence="3">
    <location>
        <begin position="2307"/>
        <end position="2339"/>
    </location>
</feature>
<dbReference type="EMBL" id="CM008965">
    <property type="protein sequence ID" value="PNW83801.1"/>
    <property type="molecule type" value="Genomic_DNA"/>
</dbReference>
<dbReference type="KEGG" id="cre:CHLRE_04g217908v5"/>
<dbReference type="PROSITE" id="PS50088">
    <property type="entry name" value="ANK_REPEAT"/>
    <property type="match status" value="16"/>
</dbReference>
<evidence type="ECO:0000313" key="4">
    <source>
        <dbReference type="EMBL" id="PNW83801.1"/>
    </source>
</evidence>
<feature type="repeat" description="ANK" evidence="3">
    <location>
        <begin position="799"/>
        <end position="831"/>
    </location>
</feature>
<feature type="repeat" description="ANK" evidence="3">
    <location>
        <begin position="1760"/>
        <end position="1792"/>
    </location>
</feature>
<dbReference type="SMR" id="A0A2K3DTD6"/>
<dbReference type="PANTHER" id="PTHR24198">
    <property type="entry name" value="ANKYRIN REPEAT AND PROTEIN KINASE DOMAIN-CONTAINING PROTEIN"/>
    <property type="match status" value="1"/>
</dbReference>
<dbReference type="SMART" id="SM00248">
    <property type="entry name" value="ANK"/>
    <property type="match status" value="53"/>
</dbReference>
<feature type="repeat" description="ANK" evidence="3">
    <location>
        <begin position="979"/>
        <end position="1011"/>
    </location>
</feature>
<feature type="repeat" description="ANK" evidence="3">
    <location>
        <begin position="2122"/>
        <end position="2160"/>
    </location>
</feature>
<dbReference type="ExpressionAtlas" id="A0A2K3DTD6">
    <property type="expression patterns" value="differential"/>
</dbReference>
<dbReference type="Gene3D" id="1.25.40.20">
    <property type="entry name" value="Ankyrin repeat-containing domain"/>
    <property type="match status" value="19"/>
</dbReference>
<dbReference type="InParanoid" id="A0A2K3DTD6"/>
<keyword evidence="5" id="KW-1185">Reference proteome</keyword>
<accession>A0A2K3DTD6</accession>
<evidence type="ECO:0000256" key="2">
    <source>
        <dbReference type="ARBA" id="ARBA00023043"/>
    </source>
</evidence>
<evidence type="ECO:0000313" key="5">
    <source>
        <dbReference type="Proteomes" id="UP000006906"/>
    </source>
</evidence>
<feature type="repeat" description="ANK" evidence="3">
    <location>
        <begin position="2340"/>
        <end position="2377"/>
    </location>
</feature>
<sequence length="2782" mass="284627">MPLEQINYVPTEKGFLDCSKNPGRRCDCALLIAAKRHHAGIVSTLLEYGALPDLTNEAGESALVVACDGNDVAIATDLLAHNANPNIPSPDGSFPLHIASSNLCSEIAKALVEHGADVNLRESGTMNTPLHITVLVPGAETEAHMHAAVEIATIIIDSERVDFTVRDARQDTALLKATKKANTELLAAFVDAGASTNLLDATGQAALHLAIAMGDKPGTTMALRLARAEQTDVNLLSKLGLSPLLMAVRGVLGEVVGALLARGADPNVLSHPGKEAPLHTALLQVPKELAARLQQKRQAAAQADEPTPSEAIAVAILSSGRADVNLQDGAARRPVFLAVTCCCTLVLSKLIEAKADLTVRDGDGHTPALKAVLLAVQAPGEKDKAADGLAAAERRAGMVIKAAPNISATGGPLHNSALHCVVSVGTGSAVLFAQLLEQKADINVLNKEGDSPLHAAICSIGSTVRHAQDAAVKMIKSGRAQTDLRNASQDTALTLAAARHAAAVMGELLGAGADVNAANNAGDTAAHLACRSIGGGDAGGGGAKARSWGPDAAQALLRSSALKLDLANGEGQTALAVLAASARWFEGAVGVAGAMVAQSTCTLNNLDKRGLSALHYCLGAGPACGGLSGLGHGPAMALALVSSAKCDVDLLSRDNAAEAALHRVSQLGLPDVCAALLARGANPNAANGSGMRPLHLAIDGRSEAHSAVAEQLISSDDCDVNIVMPASGQTPLLMAVVKCKAGLAERLVQRGADPNIADKQGDVPLHAALRNTGQDISNECTALIIINCGRADLDAKSPAGDTPLHAAVANCATASLKALVGHGATLDVADAGGCTPLHRAGYAACRARDACDEERAVILVTGGANCDVTDPQGCTAMHICLERDVGSHALFQALMDAKADLNLPNKAKRTPLHIATLRLGELQDAEAMCLAIIGCGRANLDLQTADGSTTLMIAAALAHLTVVKALLHACANPNLRNASQDTALTLAAARHAAAVMGELLGAGADVNAANNAGDTAAHLACRSIGGGDAGGGGAKARSWGPDAAQALLRSSALKLDLANGEGQTALAVLAASARWFEGAVGVAGAMVAQSTCTLNNLDKRGLSALHYCLGAGPACGGLSGLGHGPAMALALVSSAKCDVDLLSRDNAAEAALHRVSQLGLPDVCAALLARGANPNAANGSGMRPLHLAIQGGGADAKRTRVAEQLIENAKTDPDLATPAGQTPLLMVVLQLREALVAAIIKRGADPNIADERGDTPLHAALRLLGNTAADSEKGVPLRLALALVAYARTDVNARSPEGAVPVHVAVTLASLPLVQALVARRANLDAFGDGGSAPLHRAILLDGQSGDQQAYAAIALTLIEGGADPSLADRGDASTPLHLVAGTGNAAIYRALAGRGANTNAFDKAGRTALHVAIKSAKKSGRSEFDVIACGIVETPATDVNLATRPANKTPLLLAVRGLRPAVLTALIKRRAHANTASQKGQLPLILALEMTEAGGSTAGVSHAMAKDLIDSGLPDVDTVRASDRSSPAHFAVRLAAADLLASLISRQADLGQQDARGCSVMHVAANMACCGPDGGAGLQLMRQLLSAKAPASLQDVNGCTPLHRAVCHRGGSLEAVQALVGQRQVAIAADARDAKGSTALALSIQTCGTDEQSAAMRGKDMALAIIGSGLANLNIPDADGDTPLLLAVMCCRDAGVLTALLAGGANAATRNTAQQAPLLLALELRGSVKRPARQSAWEGMALELAASSSLELNAQHAASGDTALHLAVAQQLARLVNLLLQRGADVNIKNNAGYTVAHKAIMFAAAGGDEACSLGLAVIKGGADVDIHDPDGWTCLHLVVGLEGSSRMLLSLFEAVMQRSRQLDAVTANGNAALHMATLKAAENTPGGDAGCAHVTMCQALLAGGANANLAAAGYLNRTPLHLAVAHGSPAVFHLLLAHSPTNLDAVDGGGSTPLHLALDLAAGADGGGGSAQAQARDMALALIQSGRANLHLADARQQSPLAKAVAHGLHEVVAALLAAGAPCNRVDPCSGAPPLLQATAAAVDAMLSGGGGGRDPGAVKGAVCDRVATLELLIAHSGVDVDVADGVGDTALHRLVAAGAAALAARLLERRPNLNLQNAGGDTPLHLAMKSAGSDAARRRLVLSMLRQGSARLTLQDRAGNTAMHLAFDLAGDQEIFDACAAQSPDLDIRNAQGMAPLHLAVCTGSARQSERQLGVLLQSPGKPDVDLRNGASDTPLLLAIRKRGSSAEPLAKLLLGKSASVNAADASGYTALTLALQQEAVPDSLVLLLIGARGANLDAKEPKLGDSAAAMALRAGKAELVGALLRAGAKTGVKNKEGEALIHLALASRLSDANRTRYVKMLVEHNADLNAADGAGRVPLMLLLRPTTDINAQVELAMILLDGGARPVNDLDPTSGLGWIHAGCYNVKFITKWKTCKGSLDTVADANTIFASRSRLFSAWSSPKGRVADAIFQQANSRVTAITLAALGGWKPAVSSFLDFGVSPNVGALCGAKAVTPFLVALLQGDTTMAELLRDGGALVDGEDNGINPMCMAIQVSKGLLGAGCQGYDVESVPPVVANKFVNFTKALAKDLLKDAVQEPVSDVATDAATEVAQEVFGEVAQEVMLGALDVIMPGFTLVRWGFKLARALLDDSHDESLRLSARDCMSVVQWLVGEGAGVTLNDPGMAEMIEMIVSDEDGAGWSWAGLQLVWPTSFQPMLDQGLDRIQESFEQKARQAEAQGRGTYDLEEECNEAKAKFEKSLKVAVTLDAIKKKGKGRR</sequence>
<keyword evidence="1" id="KW-0677">Repeat</keyword>
<evidence type="ECO:0000256" key="1">
    <source>
        <dbReference type="ARBA" id="ARBA00022737"/>
    </source>
</evidence>
<dbReference type="Proteomes" id="UP000006906">
    <property type="component" value="Chromosome 4"/>
</dbReference>
<name>A0A2K3DTD6_CHLRE</name>
<feature type="repeat" description="ANK" evidence="3">
    <location>
        <begin position="1297"/>
        <end position="1329"/>
    </location>
</feature>
<reference evidence="4 5" key="1">
    <citation type="journal article" date="2007" name="Science">
        <title>The Chlamydomonas genome reveals the evolution of key animal and plant functions.</title>
        <authorList>
            <person name="Merchant S.S."/>
            <person name="Prochnik S.E."/>
            <person name="Vallon O."/>
            <person name="Harris E.H."/>
            <person name="Karpowicz S.J."/>
            <person name="Witman G.B."/>
            <person name="Terry A."/>
            <person name="Salamov A."/>
            <person name="Fritz-Laylin L.K."/>
            <person name="Marechal-Drouard L."/>
            <person name="Marshall W.F."/>
            <person name="Qu L.H."/>
            <person name="Nelson D.R."/>
            <person name="Sanderfoot A.A."/>
            <person name="Spalding M.H."/>
            <person name="Kapitonov V.V."/>
            <person name="Ren Q."/>
            <person name="Ferris P."/>
            <person name="Lindquist E."/>
            <person name="Shapiro H."/>
            <person name="Lucas S.M."/>
            <person name="Grimwood J."/>
            <person name="Schmutz J."/>
            <person name="Cardol P."/>
            <person name="Cerutti H."/>
            <person name="Chanfreau G."/>
            <person name="Chen C.L."/>
            <person name="Cognat V."/>
            <person name="Croft M.T."/>
            <person name="Dent R."/>
            <person name="Dutcher S."/>
            <person name="Fernandez E."/>
            <person name="Fukuzawa H."/>
            <person name="Gonzalez-Ballester D."/>
            <person name="Gonzalez-Halphen D."/>
            <person name="Hallmann A."/>
            <person name="Hanikenne M."/>
            <person name="Hippler M."/>
            <person name="Inwood W."/>
            <person name="Jabbari K."/>
            <person name="Kalanon M."/>
            <person name="Kuras R."/>
            <person name="Lefebvre P.A."/>
            <person name="Lemaire S.D."/>
            <person name="Lobanov A.V."/>
            <person name="Lohr M."/>
            <person name="Manuell A."/>
            <person name="Meier I."/>
            <person name="Mets L."/>
            <person name="Mittag M."/>
            <person name="Mittelmeier T."/>
            <person name="Moroney J.V."/>
            <person name="Moseley J."/>
            <person name="Napoli C."/>
            <person name="Nedelcu A.M."/>
            <person name="Niyogi K."/>
            <person name="Novoselov S.V."/>
            <person name="Paulsen I.T."/>
            <person name="Pazour G."/>
            <person name="Purton S."/>
            <person name="Ral J.P."/>
            <person name="Riano-Pachon D.M."/>
            <person name="Riekhof W."/>
            <person name="Rymarquis L."/>
            <person name="Schroda M."/>
            <person name="Stern D."/>
            <person name="Umen J."/>
            <person name="Willows R."/>
            <person name="Wilson N."/>
            <person name="Zimmer S.L."/>
            <person name="Allmer J."/>
            <person name="Balk J."/>
            <person name="Bisova K."/>
            <person name="Chen C.J."/>
            <person name="Elias M."/>
            <person name="Gendler K."/>
            <person name="Hauser C."/>
            <person name="Lamb M.R."/>
            <person name="Ledford H."/>
            <person name="Long J.C."/>
            <person name="Minagawa J."/>
            <person name="Page M.D."/>
            <person name="Pan J."/>
            <person name="Pootakham W."/>
            <person name="Roje S."/>
            <person name="Rose A."/>
            <person name="Stahlberg E."/>
            <person name="Terauchi A.M."/>
            <person name="Yang P."/>
            <person name="Ball S."/>
            <person name="Bowler C."/>
            <person name="Dieckmann C.L."/>
            <person name="Gladyshev V.N."/>
            <person name="Green P."/>
            <person name="Jorgensen R."/>
            <person name="Mayfield S."/>
            <person name="Mueller-Roeber B."/>
            <person name="Rajamani S."/>
            <person name="Sayre R.T."/>
            <person name="Brokstein P."/>
            <person name="Dubchak I."/>
            <person name="Goodstein D."/>
            <person name="Hornick L."/>
            <person name="Huang Y.W."/>
            <person name="Jhaveri J."/>
            <person name="Luo Y."/>
            <person name="Martinez D."/>
            <person name="Ngau W.C."/>
            <person name="Otillar B."/>
            <person name="Poliakov A."/>
            <person name="Porter A."/>
            <person name="Szajkowski L."/>
            <person name="Werner G."/>
            <person name="Zhou K."/>
            <person name="Grigoriev I.V."/>
            <person name="Rokhsar D.S."/>
            <person name="Grossman A.R."/>
        </authorList>
    </citation>
    <scope>NUCLEOTIDE SEQUENCE [LARGE SCALE GENOMIC DNA]</scope>
    <source>
        <strain evidence="5">CC-503</strain>
    </source>
</reference>
<dbReference type="PRINTS" id="PR01415">
    <property type="entry name" value="ANKYRIN"/>
</dbReference>
<dbReference type="PANTHER" id="PTHR24198:SF165">
    <property type="entry name" value="ANKYRIN REPEAT-CONTAINING PROTEIN-RELATED"/>
    <property type="match status" value="1"/>
</dbReference>
<feature type="repeat" description="ANK" evidence="3">
    <location>
        <begin position="1372"/>
        <end position="1404"/>
    </location>
</feature>
<dbReference type="PROSITE" id="PS50297">
    <property type="entry name" value="ANK_REP_REGION"/>
    <property type="match status" value="6"/>
</dbReference>
<keyword evidence="2 3" id="KW-0040">ANK repeat</keyword>
<dbReference type="GeneID" id="5726825"/>
<feature type="repeat" description="ANK" evidence="3">
    <location>
        <begin position="488"/>
        <end position="520"/>
    </location>
</feature>
<feature type="repeat" description="ANK" evidence="3">
    <location>
        <begin position="2234"/>
        <end position="2269"/>
    </location>
</feature>
<evidence type="ECO:0000256" key="3">
    <source>
        <dbReference type="PROSITE-ProRule" id="PRU00023"/>
    </source>
</evidence>
<dbReference type="Pfam" id="PF00023">
    <property type="entry name" value="Ank"/>
    <property type="match status" value="3"/>
</dbReference>
<feature type="repeat" description="ANK" evidence="3">
    <location>
        <begin position="91"/>
        <end position="123"/>
    </location>
</feature>
<dbReference type="RefSeq" id="XP_042925000.1">
    <property type="nucleotide sequence ID" value="XM_043061744.1"/>
</dbReference>
<dbReference type="Gramene" id="PNW83801">
    <property type="protein sequence ID" value="PNW83801"/>
    <property type="gene ID" value="CHLRE_04g217908v5"/>
</dbReference>
<dbReference type="OrthoDB" id="194358at2759"/>
<organism evidence="4 5">
    <name type="scientific">Chlamydomonas reinhardtii</name>
    <name type="common">Chlamydomonas smithii</name>
    <dbReference type="NCBI Taxonomy" id="3055"/>
    <lineage>
        <taxon>Eukaryota</taxon>
        <taxon>Viridiplantae</taxon>
        <taxon>Chlorophyta</taxon>
        <taxon>core chlorophytes</taxon>
        <taxon>Chlorophyceae</taxon>
        <taxon>CS clade</taxon>
        <taxon>Chlamydomonadales</taxon>
        <taxon>Chlamydomonadaceae</taxon>
        <taxon>Chlamydomonas</taxon>
    </lineage>
</organism>
<dbReference type="InterPro" id="IPR036770">
    <property type="entry name" value="Ankyrin_rpt-contain_sf"/>
</dbReference>
<gene>
    <name evidence="4" type="ORF">CHLRE_04g217908v5</name>
</gene>
<feature type="repeat" description="ANK" evidence="3">
    <location>
        <begin position="727"/>
        <end position="759"/>
    </location>
</feature>
<dbReference type="STRING" id="3055.A0A2K3DTD6"/>
<dbReference type="PaxDb" id="3055-EDO97674"/>
<dbReference type="SUPFAM" id="SSF48403">
    <property type="entry name" value="Ankyrin repeat"/>
    <property type="match status" value="9"/>
</dbReference>
<feature type="repeat" description="ANK" evidence="3">
    <location>
        <begin position="239"/>
        <end position="271"/>
    </location>
</feature>
<dbReference type="InterPro" id="IPR002110">
    <property type="entry name" value="Ankyrin_rpt"/>
</dbReference>
<protein>
    <submittedName>
        <fullName evidence="4">Uncharacterized protein</fullName>
    </submittedName>
</protein>
<feature type="repeat" description="ANK" evidence="3">
    <location>
        <begin position="946"/>
        <end position="978"/>
    </location>
</feature>
<proteinExistence type="predicted"/>
<feature type="repeat" description="ANK" evidence="3">
    <location>
        <begin position="1680"/>
        <end position="1713"/>
    </location>
</feature>
<feature type="repeat" description="ANK" evidence="3">
    <location>
        <begin position="1219"/>
        <end position="1251"/>
    </location>
</feature>
<dbReference type="Pfam" id="PF12796">
    <property type="entry name" value="Ank_2"/>
    <property type="match status" value="4"/>
</dbReference>